<evidence type="ECO:0000256" key="2">
    <source>
        <dbReference type="ARBA" id="ARBA00022679"/>
    </source>
</evidence>
<dbReference type="OrthoDB" id="10252171at2759"/>
<feature type="region of interest" description="Disordered" evidence="6">
    <location>
        <begin position="1182"/>
        <end position="1269"/>
    </location>
</feature>
<feature type="compositionally biased region" description="Basic and acidic residues" evidence="6">
    <location>
        <begin position="927"/>
        <end position="936"/>
    </location>
</feature>
<feature type="compositionally biased region" description="Low complexity" evidence="6">
    <location>
        <begin position="859"/>
        <end position="871"/>
    </location>
</feature>
<dbReference type="Gene3D" id="1.10.510.10">
    <property type="entry name" value="Transferase(Phosphotransferase) domain 1"/>
    <property type="match status" value="1"/>
</dbReference>
<evidence type="ECO:0000256" key="4">
    <source>
        <dbReference type="ARBA" id="ARBA00022777"/>
    </source>
</evidence>
<evidence type="ECO:0000259" key="7">
    <source>
        <dbReference type="PROSITE" id="PS50011"/>
    </source>
</evidence>
<dbReference type="AlphaFoldDB" id="A0A086K0Q5"/>
<feature type="region of interest" description="Disordered" evidence="6">
    <location>
        <begin position="205"/>
        <end position="255"/>
    </location>
</feature>
<feature type="compositionally biased region" description="Basic and acidic residues" evidence="6">
    <location>
        <begin position="982"/>
        <end position="995"/>
    </location>
</feature>
<proteinExistence type="predicted"/>
<dbReference type="PANTHER" id="PTHR24345:SF91">
    <property type="entry name" value="SERINE_THREONINE-PROTEIN KINASE PLK4"/>
    <property type="match status" value="1"/>
</dbReference>
<keyword evidence="1" id="KW-0723">Serine/threonine-protein kinase</keyword>
<dbReference type="VEuPathDB" id="ToxoDB:TGP89_218550"/>
<feature type="compositionally biased region" description="Low complexity" evidence="6">
    <location>
        <begin position="1191"/>
        <end position="1209"/>
    </location>
</feature>
<keyword evidence="4 8" id="KW-0418">Kinase</keyword>
<keyword evidence="5" id="KW-0067">ATP-binding</keyword>
<evidence type="ECO:0000256" key="6">
    <source>
        <dbReference type="SAM" id="MobiDB-lite"/>
    </source>
</evidence>
<dbReference type="InterPro" id="IPR000719">
    <property type="entry name" value="Prot_kinase_dom"/>
</dbReference>
<feature type="compositionally biased region" description="Low complexity" evidence="6">
    <location>
        <begin position="34"/>
        <end position="43"/>
    </location>
</feature>
<feature type="region of interest" description="Disordered" evidence="6">
    <location>
        <begin position="66"/>
        <end position="192"/>
    </location>
</feature>
<dbReference type="GO" id="GO:0005634">
    <property type="term" value="C:nucleus"/>
    <property type="evidence" value="ECO:0007669"/>
    <property type="project" value="TreeGrafter"/>
</dbReference>
<feature type="compositionally biased region" description="Low complexity" evidence="6">
    <location>
        <begin position="1009"/>
        <end position="1036"/>
    </location>
</feature>
<dbReference type="SUPFAM" id="SSF56112">
    <property type="entry name" value="Protein kinase-like (PK-like)"/>
    <property type="match status" value="1"/>
</dbReference>
<gene>
    <name evidence="8" type="ORF">TGP89_218550</name>
</gene>
<feature type="compositionally biased region" description="Low complexity" evidence="6">
    <location>
        <begin position="165"/>
        <end position="192"/>
    </location>
</feature>
<reference evidence="8 9" key="1">
    <citation type="submission" date="2014-03" db="EMBL/GenBank/DDBJ databases">
        <authorList>
            <person name="Sibley D."/>
            <person name="Venepally P."/>
            <person name="Karamycheva S."/>
            <person name="Hadjithomas M."/>
            <person name="Khan A."/>
            <person name="Brunk B."/>
            <person name="Roos D."/>
            <person name="Caler E."/>
            <person name="Lorenzi H."/>
        </authorList>
    </citation>
    <scope>NUCLEOTIDE SEQUENCE [LARGE SCALE GENOMIC DNA]</scope>
    <source>
        <strain evidence="9">p89</strain>
    </source>
</reference>
<organism evidence="8 9">
    <name type="scientific">Toxoplasma gondii p89</name>
    <dbReference type="NCBI Taxonomy" id="943119"/>
    <lineage>
        <taxon>Eukaryota</taxon>
        <taxon>Sar</taxon>
        <taxon>Alveolata</taxon>
        <taxon>Apicomplexa</taxon>
        <taxon>Conoidasida</taxon>
        <taxon>Coccidia</taxon>
        <taxon>Eucoccidiorida</taxon>
        <taxon>Eimeriorina</taxon>
        <taxon>Sarcocystidae</taxon>
        <taxon>Toxoplasma</taxon>
    </lineage>
</organism>
<dbReference type="PROSITE" id="PS50011">
    <property type="entry name" value="PROTEIN_KINASE_DOM"/>
    <property type="match status" value="1"/>
</dbReference>
<dbReference type="EMBL" id="AEYI02001394">
    <property type="protein sequence ID" value="KFG37973.1"/>
    <property type="molecule type" value="Genomic_DNA"/>
</dbReference>
<feature type="compositionally biased region" description="Polar residues" evidence="6">
    <location>
        <begin position="145"/>
        <end position="164"/>
    </location>
</feature>
<dbReference type="CDD" id="cd00180">
    <property type="entry name" value="PKc"/>
    <property type="match status" value="1"/>
</dbReference>
<feature type="compositionally biased region" description="Polar residues" evidence="6">
    <location>
        <begin position="217"/>
        <end position="231"/>
    </location>
</feature>
<feature type="region of interest" description="Disordered" evidence="6">
    <location>
        <begin position="790"/>
        <end position="826"/>
    </location>
</feature>
<protein>
    <submittedName>
        <fullName evidence="8">PIK3R4 kinase-related protein</fullName>
        <ecNumber evidence="8">2.7.11.23</ecNumber>
    </submittedName>
</protein>
<keyword evidence="3" id="KW-0547">Nucleotide-binding</keyword>
<comment type="caution">
    <text evidence="8">The sequence shown here is derived from an EMBL/GenBank/DDBJ whole genome shotgun (WGS) entry which is preliminary data.</text>
</comment>
<evidence type="ECO:0000256" key="3">
    <source>
        <dbReference type="ARBA" id="ARBA00022741"/>
    </source>
</evidence>
<evidence type="ECO:0000313" key="9">
    <source>
        <dbReference type="Proteomes" id="UP000028828"/>
    </source>
</evidence>
<sequence>MSDRKHIDGLLSTNSTASAPKGYRTPLGPTQTMSSPVSPLSSSGPGGQTSKLYGSSTFSVAQNNAAMAAAQAAHSAGLKVCSQSRGGGSSSSSTGASASSGSYQTARATPPSLSSVLLNSPLSHFAASRPSTPQSPAPLGRRPFQSFTHSSGAAGTGNGSPSSVLPSARLSPSQQSSPQFRSPLSGAAGSASTGTGIAAVASRTSLAGGKSSARPAETSSASGKSHQTTGNKAPMLASGSSAHSRSGTKHADADAKKKASLATSWYQVVCESAAVEDGKVRSCCCSAPIQPSVLQGQPQQLEARVVYSNTKAIIRGVEDATRPGLSSQVFLNSTNPDWDAHPSLAVETLHLDKLLQSAIYGAVFRASLHTTRAKRRSDKSAFNGDGLDGKKSGDDIGVETMSEVVAVKVLSLTLQLNASPSLQEDFLSELKFYPYLKNHPNILTPSRVYVDSDQQLLFLVFPFAEYEDLFEVLKKRKQPFTEGEVRWMCRQLFEAVYELHKRGVAMRDLSLENVLIFRCPRTGQIIPKITDPGQAVIACPQAAALARASASTGDSRRAENVTDPGHVLLPPDKIFGKSFRPPEVYRQCRYDPYKVDSFCLGWMVYYLLTKHQLFQRAVPSDENWRLLASKDASDLLELLGKKNGAVLSVDGLDFAVQLLEENPSRRLSIRQALRHPFMTGKVVTPVYADSLFPNDPLAQQQHLLKQQHHRQLHLERQQRVQQQLAHQRKLRYMQQEHQRFLRQEQERRLLHERALQLRYQARKAQSSEEVASTAPKIVGSSASGLTLKPSAVKQEQRAGLPSNRQTRASAASREGSPLRTSALQRSASLKRTVSAYKLRAASREETQVKGGCEQHPENARSGVAAASASEAGAKDKGQAPERSAAGLRELSASRTGTHRRRDSTAVQSRREGGETTLEFEGMSSGARKTEATDSREAVAQGAASKFQDLSTSKGNAPASDAAVGQSANRAELDLRPSATAEATKRMKGKVDEKSRTGCADLRGARRPSSRSTDSGSTSAETCSCCSDSDSSSATGDPSRRHPDRACGTEGHSKREGTDGPGDAKKKPAAVGAGAKTDHPLQGLKLRKSGSSKKSGRDDTHTQDTQTCGNIVCARGSLALAASTVPAVVSSEGTWEPEPDGSFVSDDTLKDERADAPSLTVRVSKAKDNCEKLSFSSARATVKSPLKHSPVTASTLSLGDSSSGGDAAGTETRRVLATRRSSRQSVAAMIERFQQMTRRSSPGCDLSSPKSSAASNRLFGRVPSPRPTLR</sequence>
<feature type="compositionally biased region" description="Basic and acidic residues" evidence="6">
    <location>
        <begin position="841"/>
        <end position="858"/>
    </location>
</feature>
<feature type="domain" description="Protein kinase" evidence="7">
    <location>
        <begin position="349"/>
        <end position="678"/>
    </location>
</feature>
<evidence type="ECO:0000256" key="5">
    <source>
        <dbReference type="ARBA" id="ARBA00022840"/>
    </source>
</evidence>
<feature type="region of interest" description="Disordered" evidence="6">
    <location>
        <begin position="840"/>
        <end position="1104"/>
    </location>
</feature>
<accession>A0A086K0Q5</accession>
<dbReference type="GO" id="GO:0008353">
    <property type="term" value="F:RNA polymerase II CTD heptapeptide repeat kinase activity"/>
    <property type="evidence" value="ECO:0007669"/>
    <property type="project" value="UniProtKB-EC"/>
</dbReference>
<feature type="compositionally biased region" description="Basic and acidic residues" evidence="6">
    <location>
        <begin position="1037"/>
        <end position="1065"/>
    </location>
</feature>
<dbReference type="Pfam" id="PF00069">
    <property type="entry name" value="Pkinase"/>
    <property type="match status" value="1"/>
</dbReference>
<dbReference type="InterPro" id="IPR011009">
    <property type="entry name" value="Kinase-like_dom_sf"/>
</dbReference>
<evidence type="ECO:0000256" key="1">
    <source>
        <dbReference type="ARBA" id="ARBA00022527"/>
    </source>
</evidence>
<feature type="compositionally biased region" description="Low complexity" evidence="6">
    <location>
        <begin position="90"/>
        <end position="102"/>
    </location>
</feature>
<feature type="compositionally biased region" description="Low complexity" evidence="6">
    <location>
        <begin position="110"/>
        <end position="123"/>
    </location>
</feature>
<dbReference type="EC" id="2.7.11.23" evidence="8"/>
<name>A0A086K0Q5_TOXGO</name>
<dbReference type="PANTHER" id="PTHR24345">
    <property type="entry name" value="SERINE/THREONINE-PROTEIN KINASE PLK"/>
    <property type="match status" value="1"/>
</dbReference>
<dbReference type="GO" id="GO:0005524">
    <property type="term" value="F:ATP binding"/>
    <property type="evidence" value="ECO:0007669"/>
    <property type="project" value="UniProtKB-KW"/>
</dbReference>
<keyword evidence="2 8" id="KW-0808">Transferase</keyword>
<dbReference type="Gene3D" id="3.30.200.20">
    <property type="entry name" value="Phosphorylase Kinase, domain 1"/>
    <property type="match status" value="1"/>
</dbReference>
<dbReference type="SMR" id="A0A086K0Q5"/>
<feature type="region of interest" description="Disordered" evidence="6">
    <location>
        <begin position="1"/>
        <end position="54"/>
    </location>
</feature>
<evidence type="ECO:0000313" key="8">
    <source>
        <dbReference type="EMBL" id="KFG37973.1"/>
    </source>
</evidence>
<dbReference type="Proteomes" id="UP000028828">
    <property type="component" value="Unassembled WGS sequence"/>
</dbReference>